<dbReference type="InterPro" id="IPR011764">
    <property type="entry name" value="Biotin_carboxylation_dom"/>
</dbReference>
<evidence type="ECO:0000259" key="17">
    <source>
        <dbReference type="PROSITE" id="PS50975"/>
    </source>
</evidence>
<evidence type="ECO:0000256" key="3">
    <source>
        <dbReference type="ARBA" id="ARBA00011750"/>
    </source>
</evidence>
<evidence type="ECO:0000256" key="6">
    <source>
        <dbReference type="ARBA" id="ARBA00022598"/>
    </source>
</evidence>
<dbReference type="PANTHER" id="PTHR48095">
    <property type="entry name" value="PYRUVATE CARBOXYLASE SUBUNIT A"/>
    <property type="match status" value="1"/>
</dbReference>
<dbReference type="PROSITE" id="PS00866">
    <property type="entry name" value="CPSASE_1"/>
    <property type="match status" value="1"/>
</dbReference>
<dbReference type="EMBL" id="JARAOX010000209">
    <property type="protein sequence ID" value="MDD9785142.1"/>
    <property type="molecule type" value="Genomic_DNA"/>
</dbReference>
<evidence type="ECO:0000256" key="2">
    <source>
        <dbReference type="ARBA" id="ARBA00004956"/>
    </source>
</evidence>
<comment type="pathway">
    <text evidence="2 16">Lipid metabolism; malonyl-CoA biosynthesis; malonyl-CoA from acetyl-CoA: step 1/1.</text>
</comment>
<dbReference type="Pfam" id="PF02786">
    <property type="entry name" value="CPSase_L_D2"/>
    <property type="match status" value="1"/>
</dbReference>
<evidence type="ECO:0000256" key="16">
    <source>
        <dbReference type="RuleBase" id="RU365063"/>
    </source>
</evidence>
<comment type="caution">
    <text evidence="20">The sequence shown here is derived from an EMBL/GenBank/DDBJ whole genome shotgun (WGS) entry which is preliminary data.</text>
</comment>
<dbReference type="EMBL" id="NTYW01000127">
    <property type="protein sequence ID" value="PES27218.1"/>
    <property type="molecule type" value="Genomic_DNA"/>
</dbReference>
<evidence type="ECO:0000313" key="20">
    <source>
        <dbReference type="EMBL" id="PES27218.1"/>
    </source>
</evidence>
<dbReference type="SUPFAM" id="SSF51246">
    <property type="entry name" value="Rudiment single hybrid motif"/>
    <property type="match status" value="1"/>
</dbReference>
<dbReference type="GO" id="GO:0006633">
    <property type="term" value="P:fatty acid biosynthetic process"/>
    <property type="evidence" value="ECO:0007669"/>
    <property type="project" value="UniProtKB-KW"/>
</dbReference>
<evidence type="ECO:0000256" key="1">
    <source>
        <dbReference type="ARBA" id="ARBA00003761"/>
    </source>
</evidence>
<dbReference type="Proteomes" id="UP001213771">
    <property type="component" value="Unassembled WGS sequence"/>
</dbReference>
<dbReference type="AlphaFoldDB" id="A0A2B9F6Z7"/>
<dbReference type="PANTHER" id="PTHR48095:SF2">
    <property type="entry name" value="BIOTIN CARBOXYLASE, CHLOROPLASTIC"/>
    <property type="match status" value="1"/>
</dbReference>
<dbReference type="FunFam" id="3.30.470.20:FF:000028">
    <property type="entry name" value="Methylcrotonoyl-CoA carboxylase subunit alpha, mitochondrial"/>
    <property type="match status" value="1"/>
</dbReference>
<feature type="domain" description="Biotin carboxylation" evidence="18">
    <location>
        <begin position="1"/>
        <end position="447"/>
    </location>
</feature>
<evidence type="ECO:0000256" key="8">
    <source>
        <dbReference type="ARBA" id="ARBA00022741"/>
    </source>
</evidence>
<dbReference type="SUPFAM" id="SSF52440">
    <property type="entry name" value="PreATP-grasp domain"/>
    <property type="match status" value="1"/>
</dbReference>
<keyword evidence="7" id="KW-0479">Metal-binding</keyword>
<keyword evidence="9 16" id="KW-0276">Fatty acid metabolism</keyword>
<evidence type="ECO:0000313" key="22">
    <source>
        <dbReference type="Proteomes" id="UP001213771"/>
    </source>
</evidence>
<keyword evidence="10 15" id="KW-0067">ATP-binding</keyword>
<keyword evidence="12 16" id="KW-0275">Fatty acid biosynthesis</keyword>
<keyword evidence="5 16" id="KW-0444">Lipid biosynthesis</keyword>
<dbReference type="PROSITE" id="PS50979">
    <property type="entry name" value="BC"/>
    <property type="match status" value="1"/>
</dbReference>
<evidence type="ECO:0000256" key="5">
    <source>
        <dbReference type="ARBA" id="ARBA00022516"/>
    </source>
</evidence>
<evidence type="ECO:0000313" key="21">
    <source>
        <dbReference type="Proteomes" id="UP000220341"/>
    </source>
</evidence>
<dbReference type="InterPro" id="IPR011761">
    <property type="entry name" value="ATP-grasp"/>
</dbReference>
<comment type="function">
    <text evidence="1 16">This protein is a component of the acetyl coenzyme A carboxylase complex; first, biotin carboxylase catalyzes the carboxylation of the carrier protein and then the transcarboxylase transfers the carboxyl group to form malonyl-CoA.</text>
</comment>
<comment type="subunit">
    <text evidence="3 16">Acetyl-CoA carboxylase is a heterohexamer of biotin carboxyl carrier protein, biotin carboxylase and the two subunits of carboxyl transferase in a 2:2 complex.</text>
</comment>
<dbReference type="GO" id="GO:0046872">
    <property type="term" value="F:metal ion binding"/>
    <property type="evidence" value="ECO:0007669"/>
    <property type="project" value="UniProtKB-KW"/>
</dbReference>
<dbReference type="InterPro" id="IPR004549">
    <property type="entry name" value="Acetyl_CoA_COase_biotin_COase"/>
</dbReference>
<evidence type="ECO:0000256" key="14">
    <source>
        <dbReference type="ARBA" id="ARBA00048600"/>
    </source>
</evidence>
<protein>
    <recommendedName>
        <fullName evidence="4 16">Biotin carboxylase</fullName>
        <ecNumber evidence="4 16">6.3.4.14</ecNumber>
    </recommendedName>
    <alternativeName>
        <fullName evidence="16">Acetyl-coenzyme A carboxylase biotin carboxylase subunit A</fullName>
    </alternativeName>
</protein>
<reference evidence="20 21" key="1">
    <citation type="submission" date="2017-09" db="EMBL/GenBank/DDBJ databases">
        <title>Large-scale bioinformatics analysis of Bacillus genomes uncovers conserved roles of natural products in bacterial physiology.</title>
        <authorList>
            <consortium name="Agbiome Team Llc"/>
            <person name="Bleich R.M."/>
            <person name="Kirk G.J."/>
            <person name="Santa Maria K.C."/>
            <person name="Allen S.E."/>
            <person name="Farag S."/>
            <person name="Shank E.A."/>
            <person name="Bowers A."/>
        </authorList>
    </citation>
    <scope>NUCLEOTIDE SEQUENCE [LARGE SCALE GENOMIC DNA]</scope>
    <source>
        <strain evidence="20 21">AFS003013</strain>
    </source>
</reference>
<dbReference type="GO" id="GO:0005524">
    <property type="term" value="F:ATP binding"/>
    <property type="evidence" value="ECO:0007669"/>
    <property type="project" value="UniProtKB-UniRule"/>
</dbReference>
<evidence type="ECO:0000313" key="19">
    <source>
        <dbReference type="EMBL" id="MDD9785142.1"/>
    </source>
</evidence>
<dbReference type="Pfam" id="PF02785">
    <property type="entry name" value="Biotin_carb_C"/>
    <property type="match status" value="1"/>
</dbReference>
<keyword evidence="6 16" id="KW-0436">Ligase</keyword>
<dbReference type="InterPro" id="IPR005482">
    <property type="entry name" value="Biotin_COase_C"/>
</dbReference>
<dbReference type="EC" id="6.3.4.14" evidence="4 16"/>
<evidence type="ECO:0000256" key="9">
    <source>
        <dbReference type="ARBA" id="ARBA00022832"/>
    </source>
</evidence>
<accession>A0A2B9F6Z7</accession>
<evidence type="ECO:0000256" key="10">
    <source>
        <dbReference type="ARBA" id="ARBA00022840"/>
    </source>
</evidence>
<dbReference type="NCBIfam" id="TIGR00514">
    <property type="entry name" value="accC"/>
    <property type="match status" value="1"/>
</dbReference>
<evidence type="ECO:0000256" key="7">
    <source>
        <dbReference type="ARBA" id="ARBA00022723"/>
    </source>
</evidence>
<dbReference type="SMART" id="SM00878">
    <property type="entry name" value="Biotin_carb_C"/>
    <property type="match status" value="1"/>
</dbReference>
<name>A0A2B9F6Z7_PRIMG</name>
<comment type="catalytic activity">
    <reaction evidence="14 16">
        <text>N(6)-biotinyl-L-lysyl-[protein] + hydrogencarbonate + ATP = N(6)-carboxybiotinyl-L-lysyl-[protein] + ADP + phosphate + H(+)</text>
        <dbReference type="Rhea" id="RHEA:13501"/>
        <dbReference type="Rhea" id="RHEA-COMP:10505"/>
        <dbReference type="Rhea" id="RHEA-COMP:10506"/>
        <dbReference type="ChEBI" id="CHEBI:15378"/>
        <dbReference type="ChEBI" id="CHEBI:17544"/>
        <dbReference type="ChEBI" id="CHEBI:30616"/>
        <dbReference type="ChEBI" id="CHEBI:43474"/>
        <dbReference type="ChEBI" id="CHEBI:83144"/>
        <dbReference type="ChEBI" id="CHEBI:83145"/>
        <dbReference type="ChEBI" id="CHEBI:456216"/>
        <dbReference type="EC" id="6.3.4.14"/>
    </reaction>
</comment>
<dbReference type="GO" id="GO:0004075">
    <property type="term" value="F:biotin carboxylase activity"/>
    <property type="evidence" value="ECO:0007669"/>
    <property type="project" value="UniProtKB-EC"/>
</dbReference>
<evidence type="ECO:0000256" key="11">
    <source>
        <dbReference type="ARBA" id="ARBA00022842"/>
    </source>
</evidence>
<dbReference type="FunFam" id="3.30.1490.20:FF:000018">
    <property type="entry name" value="Biotin carboxylase"/>
    <property type="match status" value="1"/>
</dbReference>
<gene>
    <name evidence="20" type="primary">accC</name>
    <name evidence="20" type="ORF">CN497_27365</name>
    <name evidence="19" type="ORF">PVE99_22550</name>
</gene>
<dbReference type="RefSeq" id="WP_013059144.1">
    <property type="nucleotide sequence ID" value="NZ_CATKPS010000011.1"/>
</dbReference>
<dbReference type="InterPro" id="IPR011054">
    <property type="entry name" value="Rudment_hybrid_motif"/>
</dbReference>
<keyword evidence="11" id="KW-0460">Magnesium</keyword>
<dbReference type="FunFam" id="3.40.50.20:FF:000010">
    <property type="entry name" value="Propionyl-CoA carboxylase subunit alpha"/>
    <property type="match status" value="1"/>
</dbReference>
<reference evidence="19 22" key="2">
    <citation type="submission" date="2023-02" db="EMBL/GenBank/DDBJ databases">
        <authorList>
            <person name="Olszewska D."/>
        </authorList>
    </citation>
    <scope>NUCLEOTIDE SEQUENCE [LARGE SCALE GENOMIC DNA]</scope>
    <source>
        <strain evidence="19 22">FDU301</strain>
    </source>
</reference>
<dbReference type="NCBIfam" id="NF006367">
    <property type="entry name" value="PRK08591.1"/>
    <property type="match status" value="1"/>
</dbReference>
<dbReference type="InterPro" id="IPR005481">
    <property type="entry name" value="BC-like_N"/>
</dbReference>
<dbReference type="Proteomes" id="UP000220341">
    <property type="component" value="Unassembled WGS sequence"/>
</dbReference>
<keyword evidence="16" id="KW-0443">Lipid metabolism</keyword>
<dbReference type="InterPro" id="IPR005479">
    <property type="entry name" value="CPAse_ATP-bd"/>
</dbReference>
<sequence length="450" mass="49557">MIKKLLIANRGEIAVRIIRACKELGVESVAVHSQADRDSLHVQLADEAYCIGPTSSKDSYLNFTNIMSVAMLTGCDAIHPGYGFLAENADFAELCRECNVTFVGPSPEAINKMGTKDVARETMREAGVPIVPGSTGIVESVEDGMSIANDIGYPVIIKATAGGGGKGIRVAKNEQELIKGIAITQQEAATAFGNPGVYIEKFIEDFRHVEIQVLADSHGNTVHLGERDCSIQRRLQKLIEETPSPALDEKTRELMGDAAVKAAQAVNYTGAGTVEFIYDYRENKFYFMEMNTRIQVEHPVTEMVTGVDLIKEQIKVANGETLPFTQEEVTFNGWAIECRINAENPEKNFMPSPGTIQMYLPPGGYGVRVDSAAYPGYAIPPYYDSMVAKLIVHAPTREEAIERMKRALDEFVIDGVATTIPFHQKLLNHEKFVSGEFNTKFLELYDVMNS</sequence>
<keyword evidence="13 16" id="KW-0092">Biotin</keyword>
<dbReference type="PROSITE" id="PS50975">
    <property type="entry name" value="ATP_GRASP"/>
    <property type="match status" value="1"/>
</dbReference>
<evidence type="ECO:0000256" key="4">
    <source>
        <dbReference type="ARBA" id="ARBA00013263"/>
    </source>
</evidence>
<evidence type="ECO:0000259" key="18">
    <source>
        <dbReference type="PROSITE" id="PS50979"/>
    </source>
</evidence>
<dbReference type="PROSITE" id="PS00867">
    <property type="entry name" value="CPSASE_2"/>
    <property type="match status" value="1"/>
</dbReference>
<keyword evidence="8 15" id="KW-0547">Nucleotide-binding</keyword>
<dbReference type="Pfam" id="PF00289">
    <property type="entry name" value="Biotin_carb_N"/>
    <property type="match status" value="1"/>
</dbReference>
<evidence type="ECO:0000256" key="13">
    <source>
        <dbReference type="ARBA" id="ARBA00023267"/>
    </source>
</evidence>
<organism evidence="20 21">
    <name type="scientific">Priestia megaterium</name>
    <name type="common">Bacillus megaterium</name>
    <dbReference type="NCBI Taxonomy" id="1404"/>
    <lineage>
        <taxon>Bacteria</taxon>
        <taxon>Bacillati</taxon>
        <taxon>Bacillota</taxon>
        <taxon>Bacilli</taxon>
        <taxon>Bacillales</taxon>
        <taxon>Bacillaceae</taxon>
        <taxon>Priestia</taxon>
    </lineage>
</organism>
<evidence type="ECO:0000256" key="12">
    <source>
        <dbReference type="ARBA" id="ARBA00023160"/>
    </source>
</evidence>
<proteinExistence type="predicted"/>
<dbReference type="Gene3D" id="3.30.470.20">
    <property type="entry name" value="ATP-grasp fold, B domain"/>
    <property type="match status" value="1"/>
</dbReference>
<evidence type="ECO:0000256" key="15">
    <source>
        <dbReference type="PROSITE-ProRule" id="PRU00409"/>
    </source>
</evidence>
<dbReference type="SUPFAM" id="SSF56059">
    <property type="entry name" value="Glutathione synthetase ATP-binding domain-like"/>
    <property type="match status" value="1"/>
</dbReference>
<feature type="domain" description="ATP-grasp" evidence="17">
    <location>
        <begin position="120"/>
        <end position="318"/>
    </location>
</feature>
<dbReference type="GO" id="GO:2001295">
    <property type="term" value="P:malonyl-CoA biosynthetic process"/>
    <property type="evidence" value="ECO:0007669"/>
    <property type="project" value="UniProtKB-UniPathway"/>
</dbReference>
<dbReference type="InterPro" id="IPR051602">
    <property type="entry name" value="ACC_Biotin_Carboxylase"/>
</dbReference>
<dbReference type="InterPro" id="IPR016185">
    <property type="entry name" value="PreATP-grasp_dom_sf"/>
</dbReference>